<protein>
    <recommendedName>
        <fullName evidence="1">Reverse transcriptase zinc-binding domain-containing protein</fullName>
    </recommendedName>
</protein>
<sequence length="250" mass="30333">MIQIREDVEHNIWWQTKQGALYYVEEEDEDIEVKEFITEGRWSSTKLRQYISEEMMKHIVETKSPKLMETDRDKAWWMGETNGDFSVKSAWENLMRKKETRDVFKHIWNKGLPLKINFFIWRIWKGRVLTNDNLPKMRINLWYSDEPDKLKIIYRILPVVITWILWKRRNIRRHAGDLNIQGMIFQVLQITQFMIERKFHWIKLKGKDMIEILGASKHRLFHCIVKWQMPHERVIKCNTDGACKGNPDFV</sequence>
<evidence type="ECO:0000313" key="2">
    <source>
        <dbReference type="EMBL" id="KAH0761374.1"/>
    </source>
</evidence>
<accession>A0ABQ7VBB6</accession>
<dbReference type="Pfam" id="PF13966">
    <property type="entry name" value="zf-RVT"/>
    <property type="match status" value="1"/>
</dbReference>
<name>A0ABQ7VBB6_SOLTU</name>
<evidence type="ECO:0000313" key="3">
    <source>
        <dbReference type="Proteomes" id="UP000826656"/>
    </source>
</evidence>
<proteinExistence type="predicted"/>
<organism evidence="2 3">
    <name type="scientific">Solanum tuberosum</name>
    <name type="common">Potato</name>
    <dbReference type="NCBI Taxonomy" id="4113"/>
    <lineage>
        <taxon>Eukaryota</taxon>
        <taxon>Viridiplantae</taxon>
        <taxon>Streptophyta</taxon>
        <taxon>Embryophyta</taxon>
        <taxon>Tracheophyta</taxon>
        <taxon>Spermatophyta</taxon>
        <taxon>Magnoliopsida</taxon>
        <taxon>eudicotyledons</taxon>
        <taxon>Gunneridae</taxon>
        <taxon>Pentapetalae</taxon>
        <taxon>asterids</taxon>
        <taxon>lamiids</taxon>
        <taxon>Solanales</taxon>
        <taxon>Solanaceae</taxon>
        <taxon>Solanoideae</taxon>
        <taxon>Solaneae</taxon>
        <taxon>Solanum</taxon>
    </lineage>
</organism>
<dbReference type="EMBL" id="JAIVGD010000013">
    <property type="protein sequence ID" value="KAH0761374.1"/>
    <property type="molecule type" value="Genomic_DNA"/>
</dbReference>
<reference evidence="2 3" key="1">
    <citation type="journal article" date="2021" name="bioRxiv">
        <title>Chromosome-scale and haplotype-resolved genome assembly of a tetraploid potato cultivar.</title>
        <authorList>
            <person name="Sun H."/>
            <person name="Jiao W.-B."/>
            <person name="Krause K."/>
            <person name="Campoy J.A."/>
            <person name="Goel M."/>
            <person name="Folz-Donahue K."/>
            <person name="Kukat C."/>
            <person name="Huettel B."/>
            <person name="Schneeberger K."/>
        </authorList>
    </citation>
    <scope>NUCLEOTIDE SEQUENCE [LARGE SCALE GENOMIC DNA]</scope>
    <source>
        <strain evidence="2">SolTubOtavaFocal</strain>
        <tissue evidence="2">Leaves</tissue>
    </source>
</reference>
<keyword evidence="3" id="KW-1185">Reference proteome</keyword>
<evidence type="ECO:0000259" key="1">
    <source>
        <dbReference type="Pfam" id="PF13966"/>
    </source>
</evidence>
<gene>
    <name evidence="2" type="ORF">KY290_017447</name>
</gene>
<comment type="caution">
    <text evidence="2">The sequence shown here is derived from an EMBL/GenBank/DDBJ whole genome shotgun (WGS) entry which is preliminary data.</text>
</comment>
<dbReference type="Proteomes" id="UP000826656">
    <property type="component" value="Unassembled WGS sequence"/>
</dbReference>
<dbReference type="InterPro" id="IPR026960">
    <property type="entry name" value="RVT-Znf"/>
</dbReference>
<feature type="domain" description="Reverse transcriptase zinc-binding" evidence="1">
    <location>
        <begin position="85"/>
        <end position="140"/>
    </location>
</feature>